<comment type="caution">
    <text evidence="1">The sequence shown here is derived from an EMBL/GenBank/DDBJ whole genome shotgun (WGS) entry which is preliminary data.</text>
</comment>
<sequence length="173" mass="19802">MPYAEYWTPPPIALVHQGVTVYHTYHHDNPQDPLSDYWYTFDPYSAEEDSTYFDLRDETMDDLDVDNSDHRREMLRRLIDDPDFLAEWLPEDLEPPPYRTDCPQCQAPNPGFMVLSCTFRTGAVAFSPFGVTLTPDLTPAMVDVQCKACHEVFGSDLLRRPSSSRSSLSSRSS</sequence>
<proteinExistence type="predicted"/>
<dbReference type="AlphaFoldDB" id="A0A2T2WZG9"/>
<dbReference type="EMBL" id="PXYW01000107">
    <property type="protein sequence ID" value="PSR27616.1"/>
    <property type="molecule type" value="Genomic_DNA"/>
</dbReference>
<evidence type="ECO:0000313" key="2">
    <source>
        <dbReference type="Proteomes" id="UP000242972"/>
    </source>
</evidence>
<accession>A0A2T2WZG9</accession>
<evidence type="ECO:0000313" key="1">
    <source>
        <dbReference type="EMBL" id="PSR27616.1"/>
    </source>
</evidence>
<organism evidence="1 2">
    <name type="scientific">Sulfobacillus benefaciens</name>
    <dbReference type="NCBI Taxonomy" id="453960"/>
    <lineage>
        <taxon>Bacteria</taxon>
        <taxon>Bacillati</taxon>
        <taxon>Bacillota</taxon>
        <taxon>Clostridia</taxon>
        <taxon>Eubacteriales</taxon>
        <taxon>Clostridiales Family XVII. Incertae Sedis</taxon>
        <taxon>Sulfobacillus</taxon>
    </lineage>
</organism>
<reference evidence="1 2" key="1">
    <citation type="journal article" date="2014" name="BMC Genomics">
        <title>Comparison of environmental and isolate Sulfobacillus genomes reveals diverse carbon, sulfur, nitrogen, and hydrogen metabolisms.</title>
        <authorList>
            <person name="Justice N.B."/>
            <person name="Norman A."/>
            <person name="Brown C.T."/>
            <person name="Singh A."/>
            <person name="Thomas B.C."/>
            <person name="Banfield J.F."/>
        </authorList>
    </citation>
    <scope>NUCLEOTIDE SEQUENCE [LARGE SCALE GENOMIC DNA]</scope>
    <source>
        <strain evidence="1">AMDSBA4</strain>
    </source>
</reference>
<gene>
    <name evidence="1" type="ORF">C7B46_19325</name>
</gene>
<name>A0A2T2WZG9_9FIRM</name>
<dbReference type="Proteomes" id="UP000242972">
    <property type="component" value="Unassembled WGS sequence"/>
</dbReference>
<protein>
    <submittedName>
        <fullName evidence="1">Uncharacterized protein</fullName>
    </submittedName>
</protein>